<comment type="caution">
    <text evidence="7">The sequence shown here is derived from an EMBL/GenBank/DDBJ whole genome shotgun (WGS) entry which is preliminary data.</text>
</comment>
<reference evidence="7" key="1">
    <citation type="submission" date="2023-03" db="EMBL/GenBank/DDBJ databases">
        <authorList>
            <person name="Steffen K."/>
            <person name="Cardenas P."/>
        </authorList>
    </citation>
    <scope>NUCLEOTIDE SEQUENCE</scope>
</reference>
<dbReference type="Gene3D" id="1.10.287.610">
    <property type="entry name" value="Helix hairpin bin"/>
    <property type="match status" value="1"/>
</dbReference>
<feature type="region of interest" description="Disordered" evidence="6">
    <location>
        <begin position="223"/>
        <end position="299"/>
    </location>
</feature>
<evidence type="ECO:0000256" key="2">
    <source>
        <dbReference type="ARBA" id="ARBA00022980"/>
    </source>
</evidence>
<dbReference type="InterPro" id="IPR001865">
    <property type="entry name" value="Ribosomal_uS2"/>
</dbReference>
<dbReference type="Proteomes" id="UP001174909">
    <property type="component" value="Unassembled WGS sequence"/>
</dbReference>
<dbReference type="GO" id="GO:0006412">
    <property type="term" value="P:translation"/>
    <property type="evidence" value="ECO:0007669"/>
    <property type="project" value="InterPro"/>
</dbReference>
<dbReference type="PANTHER" id="PTHR12534">
    <property type="entry name" value="30S RIBOSOMAL PROTEIN S2 PROKARYOTIC AND ORGANELLAR"/>
    <property type="match status" value="1"/>
</dbReference>
<comment type="similarity">
    <text evidence="1 5">Belongs to the universal ribosomal protein uS2 family.</text>
</comment>
<evidence type="ECO:0000256" key="1">
    <source>
        <dbReference type="ARBA" id="ARBA00006242"/>
    </source>
</evidence>
<dbReference type="AlphaFoldDB" id="A0AA35RDP9"/>
<accession>A0AA35RDP9</accession>
<dbReference type="NCBIfam" id="TIGR01011">
    <property type="entry name" value="rpsB_bact"/>
    <property type="match status" value="1"/>
</dbReference>
<evidence type="ECO:0000256" key="5">
    <source>
        <dbReference type="RuleBase" id="RU003631"/>
    </source>
</evidence>
<organism evidence="7 8">
    <name type="scientific">Geodia barretti</name>
    <name type="common">Barrett's horny sponge</name>
    <dbReference type="NCBI Taxonomy" id="519541"/>
    <lineage>
        <taxon>Eukaryota</taxon>
        <taxon>Metazoa</taxon>
        <taxon>Porifera</taxon>
        <taxon>Demospongiae</taxon>
        <taxon>Heteroscleromorpha</taxon>
        <taxon>Tetractinellida</taxon>
        <taxon>Astrophorina</taxon>
        <taxon>Geodiidae</taxon>
        <taxon>Geodia</taxon>
    </lineage>
</organism>
<evidence type="ECO:0000256" key="3">
    <source>
        <dbReference type="ARBA" id="ARBA00023274"/>
    </source>
</evidence>
<dbReference type="EMBL" id="CASHTH010000944">
    <property type="protein sequence ID" value="CAI8009319.1"/>
    <property type="molecule type" value="Genomic_DNA"/>
</dbReference>
<name>A0AA35RDP9_GEOBA</name>
<dbReference type="Pfam" id="PF00318">
    <property type="entry name" value="Ribosomal_S2"/>
    <property type="match status" value="1"/>
</dbReference>
<dbReference type="PANTHER" id="PTHR12534:SF0">
    <property type="entry name" value="SMALL RIBOSOMAL SUBUNIT PROTEIN US2M"/>
    <property type="match status" value="1"/>
</dbReference>
<dbReference type="Gene3D" id="3.40.50.10490">
    <property type="entry name" value="Glucose-6-phosphate isomerase like protein, domain 1"/>
    <property type="match status" value="1"/>
</dbReference>
<dbReference type="InterPro" id="IPR023591">
    <property type="entry name" value="Ribosomal_uS2_flav_dom_sf"/>
</dbReference>
<evidence type="ECO:0000313" key="7">
    <source>
        <dbReference type="EMBL" id="CAI8009319.1"/>
    </source>
</evidence>
<dbReference type="HAMAP" id="MF_00291_B">
    <property type="entry name" value="Ribosomal_uS2_B"/>
    <property type="match status" value="1"/>
</dbReference>
<evidence type="ECO:0000313" key="8">
    <source>
        <dbReference type="Proteomes" id="UP001174909"/>
    </source>
</evidence>
<dbReference type="CDD" id="cd01425">
    <property type="entry name" value="RPS2"/>
    <property type="match status" value="1"/>
</dbReference>
<evidence type="ECO:0000256" key="4">
    <source>
        <dbReference type="ARBA" id="ARBA00035155"/>
    </source>
</evidence>
<evidence type="ECO:0000256" key="6">
    <source>
        <dbReference type="SAM" id="MobiDB-lite"/>
    </source>
</evidence>
<feature type="compositionally biased region" description="Basic residues" evidence="6">
    <location>
        <begin position="283"/>
        <end position="299"/>
    </location>
</feature>
<gene>
    <name evidence="7" type="ORF">GBAR_LOCUS6285</name>
</gene>
<dbReference type="GO" id="GO:0022627">
    <property type="term" value="C:cytosolic small ribosomal subunit"/>
    <property type="evidence" value="ECO:0007669"/>
    <property type="project" value="TreeGrafter"/>
</dbReference>
<feature type="compositionally biased region" description="Low complexity" evidence="6">
    <location>
        <begin position="227"/>
        <end position="245"/>
    </location>
</feature>
<dbReference type="PROSITE" id="PS00962">
    <property type="entry name" value="RIBOSOMAL_S2_1"/>
    <property type="match status" value="1"/>
</dbReference>
<dbReference type="PROSITE" id="PS00963">
    <property type="entry name" value="RIBOSOMAL_S2_2"/>
    <property type="match status" value="1"/>
</dbReference>
<sequence length="299" mass="33521">MKELLECGVHFGHQTRRWNPKMAEYIFAERNGIYIIDLQKTLRMLETAVEFVQDIAEKGGGILFVGTKRQSQEAVRSEAVRCEMYHVNHRWLGGMLTNFQTIRRSVNRLDKLDADETNGVFEQMPKKEVINLRRQKGKLDNNLSGIREMKKLPEVIVVTDTRKEHTAIAEANKLGIPIIAIVDTNCDPDPIDLPVPGNDDAIRSIRLICTVLAESVIQGRGGASEGAQVSEEAAQPEQSEAAAPVDAVLTAERHEEESTTILKEAQLSAEPEAIGESEQRQTRAPRQRRRGRAPRRQSP</sequence>
<keyword evidence="8" id="KW-1185">Reference proteome</keyword>
<dbReference type="FunFam" id="1.10.287.610:FF:000001">
    <property type="entry name" value="30S ribosomal protein S2"/>
    <property type="match status" value="1"/>
</dbReference>
<protein>
    <recommendedName>
        <fullName evidence="4">Small ribosomal subunit protein uS2c</fullName>
    </recommendedName>
</protein>
<dbReference type="SUPFAM" id="SSF52313">
    <property type="entry name" value="Ribosomal protein S2"/>
    <property type="match status" value="1"/>
</dbReference>
<keyword evidence="2 5" id="KW-0689">Ribosomal protein</keyword>
<dbReference type="PRINTS" id="PR00395">
    <property type="entry name" value="RIBOSOMALS2"/>
</dbReference>
<keyword evidence="3 5" id="KW-0687">Ribonucleoprotein</keyword>
<dbReference type="InterPro" id="IPR005706">
    <property type="entry name" value="Ribosomal_uS2_bac/mit/plastid"/>
</dbReference>
<proteinExistence type="inferred from homology"/>
<dbReference type="GO" id="GO:0003735">
    <property type="term" value="F:structural constituent of ribosome"/>
    <property type="evidence" value="ECO:0007669"/>
    <property type="project" value="InterPro"/>
</dbReference>
<dbReference type="InterPro" id="IPR018130">
    <property type="entry name" value="Ribosomal_uS2_CS"/>
</dbReference>